<evidence type="ECO:0000259" key="10">
    <source>
        <dbReference type="PROSITE" id="PS51007"/>
    </source>
</evidence>
<dbReference type="Gene3D" id="1.10.760.10">
    <property type="entry name" value="Cytochrome c-like domain"/>
    <property type="match status" value="2"/>
</dbReference>
<feature type="binding site" description="covalent" evidence="8">
    <location>
        <position position="59"/>
    </location>
    <ligand>
        <name>heme c</name>
        <dbReference type="ChEBI" id="CHEBI:61717"/>
        <label>1</label>
    </ligand>
</feature>
<dbReference type="InterPro" id="IPR051395">
    <property type="entry name" value="Cytochrome_c_Peroxidase/MauG"/>
</dbReference>
<dbReference type="AlphaFoldDB" id="A0A179DG54"/>
<reference evidence="11 12" key="2">
    <citation type="submission" date="2016-06" db="EMBL/GenBank/DDBJ databases">
        <title>Pedobacter psychrophilus sp. nov., isolated from Antarctic fragmentary rock.</title>
        <authorList>
            <person name="Svec P."/>
        </authorList>
    </citation>
    <scope>NUCLEOTIDE SEQUENCE [LARGE SCALE GENOMIC DNA]</scope>
    <source>
        <strain evidence="11 12">CCM 8644</strain>
    </source>
</reference>
<evidence type="ECO:0000256" key="9">
    <source>
        <dbReference type="PIRSR" id="PIRSR000294-2"/>
    </source>
</evidence>
<dbReference type="STRING" id="1826909.A5893_08910"/>
<keyword evidence="2 8" id="KW-0349">Heme</keyword>
<gene>
    <name evidence="11" type="ORF">A5893_08910</name>
</gene>
<dbReference type="InterPro" id="IPR026259">
    <property type="entry name" value="MauG/Cytc_peroxidase"/>
</dbReference>
<dbReference type="GO" id="GO:0020037">
    <property type="term" value="F:heme binding"/>
    <property type="evidence" value="ECO:0007669"/>
    <property type="project" value="InterPro"/>
</dbReference>
<organism evidence="11 12">
    <name type="scientific">Pedobacter psychrophilus</name>
    <dbReference type="NCBI Taxonomy" id="1826909"/>
    <lineage>
        <taxon>Bacteria</taxon>
        <taxon>Pseudomonadati</taxon>
        <taxon>Bacteroidota</taxon>
        <taxon>Sphingobacteriia</taxon>
        <taxon>Sphingobacteriales</taxon>
        <taxon>Sphingobacteriaceae</taxon>
        <taxon>Pedobacter</taxon>
    </lineage>
</organism>
<comment type="cofactor">
    <cofactor evidence="8">
        <name>heme</name>
        <dbReference type="ChEBI" id="CHEBI:30413"/>
    </cofactor>
    <text evidence="8">Binds 2 heme groups.</text>
</comment>
<protein>
    <submittedName>
        <fullName evidence="11">Cytochrome-c peroxidase</fullName>
    </submittedName>
</protein>
<dbReference type="PANTHER" id="PTHR30600:SF10">
    <property type="entry name" value="BLL6722 PROTEIN"/>
    <property type="match status" value="1"/>
</dbReference>
<dbReference type="Pfam" id="PF00034">
    <property type="entry name" value="Cytochrom_C"/>
    <property type="match status" value="1"/>
</dbReference>
<keyword evidence="11" id="KW-0575">Peroxidase</keyword>
<feature type="binding site" description="axial binding residue" evidence="9">
    <location>
        <position position="63"/>
    </location>
    <ligand>
        <name>heme c</name>
        <dbReference type="ChEBI" id="CHEBI:61717"/>
        <label>1</label>
    </ligand>
    <ligandPart>
        <name>Fe</name>
        <dbReference type="ChEBI" id="CHEBI:18248"/>
    </ligandPart>
</feature>
<evidence type="ECO:0000256" key="6">
    <source>
        <dbReference type="ARBA" id="ARBA00023002"/>
    </source>
</evidence>
<name>A0A179DG54_9SPHI</name>
<keyword evidence="5" id="KW-0574">Periplasm</keyword>
<dbReference type="GO" id="GO:0004130">
    <property type="term" value="F:cytochrome-c peroxidase activity"/>
    <property type="evidence" value="ECO:0007669"/>
    <property type="project" value="TreeGrafter"/>
</dbReference>
<evidence type="ECO:0000313" key="12">
    <source>
        <dbReference type="Proteomes" id="UP000078459"/>
    </source>
</evidence>
<comment type="PTM">
    <text evidence="8">Binds 2 heme groups per subunit.</text>
</comment>
<evidence type="ECO:0000256" key="3">
    <source>
        <dbReference type="ARBA" id="ARBA00022723"/>
    </source>
</evidence>
<accession>A0A179DG54</accession>
<evidence type="ECO:0000256" key="8">
    <source>
        <dbReference type="PIRSR" id="PIRSR000294-1"/>
    </source>
</evidence>
<evidence type="ECO:0000256" key="5">
    <source>
        <dbReference type="ARBA" id="ARBA00022764"/>
    </source>
</evidence>
<keyword evidence="4" id="KW-0732">Signal</keyword>
<feature type="binding site" description="covalent" evidence="8">
    <location>
        <position position="62"/>
    </location>
    <ligand>
        <name>heme c</name>
        <dbReference type="ChEBI" id="CHEBI:61717"/>
        <label>1</label>
    </ligand>
</feature>
<dbReference type="GO" id="GO:0009055">
    <property type="term" value="F:electron transfer activity"/>
    <property type="evidence" value="ECO:0007669"/>
    <property type="project" value="InterPro"/>
</dbReference>
<dbReference type="GO" id="GO:0042597">
    <property type="term" value="C:periplasmic space"/>
    <property type="evidence" value="ECO:0007669"/>
    <property type="project" value="UniProtKB-SubCell"/>
</dbReference>
<reference evidence="11 12" key="1">
    <citation type="submission" date="2016-04" db="EMBL/GenBank/DDBJ databases">
        <authorList>
            <person name="Evans L.H."/>
            <person name="Alamgir A."/>
            <person name="Owens N."/>
            <person name="Weber N.D."/>
            <person name="Virtaneva K."/>
            <person name="Barbian K."/>
            <person name="Babar A."/>
            <person name="Rosenke K."/>
        </authorList>
    </citation>
    <scope>NUCLEOTIDE SEQUENCE [LARGE SCALE GENOMIC DNA]</scope>
    <source>
        <strain evidence="11 12">CCM 8644</strain>
    </source>
</reference>
<sequence length="322" mass="36298">MISCAKDKDLNKFLSIEIPAGFPQPVYQFTNNQPTQKGFDLGRMLFYDQGLSKDGTVSCGDCHQQFAGFGNLDHATSHGVDNCFGKRNAPVLFNLTFKDNFFLDGGVTNLELAPLNAMTDPCEMANDLNKILVYLKSKPEYQQAFQKAFDSDEITSQKMFRALAQFQGMMISADSKYDQVKAKTAQFTDQELRGYQLFSAKCASCHKEPLFSDNSFRNNGLDITSLDLGRSTITSLASDDGKFKVPTLRNVEVSRPYMHDGRFKTLEQVLDHYQNNIKPNKNLDPLLKQDLALTDTYKADIIAFLKTLTDLTFLKNPKYSEE</sequence>
<evidence type="ECO:0000313" key="11">
    <source>
        <dbReference type="EMBL" id="OAQ39938.1"/>
    </source>
</evidence>
<feature type="domain" description="Cytochrome c" evidence="10">
    <location>
        <begin position="189"/>
        <end position="309"/>
    </location>
</feature>
<comment type="subcellular location">
    <subcellularLocation>
        <location evidence="1">Periplasm</location>
    </subcellularLocation>
</comment>
<keyword evidence="7 9" id="KW-0408">Iron</keyword>
<dbReference type="InterPro" id="IPR009056">
    <property type="entry name" value="Cyt_c-like_dom"/>
</dbReference>
<dbReference type="Proteomes" id="UP000078459">
    <property type="component" value="Unassembled WGS sequence"/>
</dbReference>
<comment type="caution">
    <text evidence="11">The sequence shown here is derived from an EMBL/GenBank/DDBJ whole genome shotgun (WGS) entry which is preliminary data.</text>
</comment>
<dbReference type="InterPro" id="IPR004852">
    <property type="entry name" value="Di-haem_cyt_c_peroxidsae"/>
</dbReference>
<keyword evidence="12" id="KW-1185">Reference proteome</keyword>
<feature type="binding site" description="covalent" evidence="8">
    <location>
        <position position="205"/>
    </location>
    <ligand>
        <name>heme c</name>
        <dbReference type="ChEBI" id="CHEBI:61717"/>
        <label>2</label>
    </ligand>
</feature>
<evidence type="ECO:0000256" key="4">
    <source>
        <dbReference type="ARBA" id="ARBA00022729"/>
    </source>
</evidence>
<dbReference type="SUPFAM" id="SSF46626">
    <property type="entry name" value="Cytochrome c"/>
    <property type="match status" value="2"/>
</dbReference>
<keyword evidence="3 9" id="KW-0479">Metal-binding</keyword>
<feature type="binding site" description="covalent" evidence="8">
    <location>
        <position position="202"/>
    </location>
    <ligand>
        <name>heme c</name>
        <dbReference type="ChEBI" id="CHEBI:61717"/>
        <label>2</label>
    </ligand>
</feature>
<dbReference type="OrthoDB" id="9805202at2"/>
<evidence type="ECO:0000256" key="2">
    <source>
        <dbReference type="ARBA" id="ARBA00022617"/>
    </source>
</evidence>
<dbReference type="PIRSF" id="PIRSF000294">
    <property type="entry name" value="Cytochrome-c_peroxidase"/>
    <property type="match status" value="1"/>
</dbReference>
<proteinExistence type="predicted"/>
<evidence type="ECO:0000256" key="7">
    <source>
        <dbReference type="ARBA" id="ARBA00023004"/>
    </source>
</evidence>
<dbReference type="Pfam" id="PF03150">
    <property type="entry name" value="CCP_MauG"/>
    <property type="match status" value="1"/>
</dbReference>
<dbReference type="PROSITE" id="PS51007">
    <property type="entry name" value="CYTC"/>
    <property type="match status" value="1"/>
</dbReference>
<feature type="binding site" description="axial binding residue" evidence="9">
    <location>
        <position position="206"/>
    </location>
    <ligand>
        <name>heme c</name>
        <dbReference type="ChEBI" id="CHEBI:61717"/>
        <label>2</label>
    </ligand>
    <ligandPart>
        <name>Fe</name>
        <dbReference type="ChEBI" id="CHEBI:18248"/>
    </ligandPart>
</feature>
<dbReference type="EMBL" id="LWHJ01000027">
    <property type="protein sequence ID" value="OAQ39938.1"/>
    <property type="molecule type" value="Genomic_DNA"/>
</dbReference>
<dbReference type="InterPro" id="IPR036909">
    <property type="entry name" value="Cyt_c-like_dom_sf"/>
</dbReference>
<dbReference type="GO" id="GO:0046872">
    <property type="term" value="F:metal ion binding"/>
    <property type="evidence" value="ECO:0007669"/>
    <property type="project" value="UniProtKB-KW"/>
</dbReference>
<keyword evidence="6" id="KW-0560">Oxidoreductase</keyword>
<evidence type="ECO:0000256" key="1">
    <source>
        <dbReference type="ARBA" id="ARBA00004418"/>
    </source>
</evidence>
<dbReference type="PANTHER" id="PTHR30600">
    <property type="entry name" value="CYTOCHROME C PEROXIDASE-RELATED"/>
    <property type="match status" value="1"/>
</dbReference>